<dbReference type="Pfam" id="PF00400">
    <property type="entry name" value="WD40"/>
    <property type="match status" value="1"/>
</dbReference>
<gene>
    <name evidence="2" type="ORF">HaLaN_28707</name>
</gene>
<dbReference type="Gene3D" id="2.130.10.10">
    <property type="entry name" value="YVTN repeat-like/Quinoprotein amine dehydrogenase"/>
    <property type="match status" value="1"/>
</dbReference>
<proteinExistence type="predicted"/>
<feature type="non-terminal residue" evidence="2">
    <location>
        <position position="160"/>
    </location>
</feature>
<evidence type="ECO:0000313" key="2">
    <source>
        <dbReference type="EMBL" id="GFH29952.1"/>
    </source>
</evidence>
<feature type="non-terminal residue" evidence="2">
    <location>
        <position position="1"/>
    </location>
</feature>
<evidence type="ECO:0000313" key="3">
    <source>
        <dbReference type="Proteomes" id="UP000485058"/>
    </source>
</evidence>
<protein>
    <submittedName>
        <fullName evidence="2">Uncharacterized protein</fullName>
    </submittedName>
</protein>
<dbReference type="InterPro" id="IPR036322">
    <property type="entry name" value="WD40_repeat_dom_sf"/>
</dbReference>
<reference evidence="2 3" key="1">
    <citation type="submission" date="2020-02" db="EMBL/GenBank/DDBJ databases">
        <title>Draft genome sequence of Haematococcus lacustris strain NIES-144.</title>
        <authorList>
            <person name="Morimoto D."/>
            <person name="Nakagawa S."/>
            <person name="Yoshida T."/>
            <person name="Sawayama S."/>
        </authorList>
    </citation>
    <scope>NUCLEOTIDE SEQUENCE [LARGE SCALE GENOMIC DNA]</scope>
    <source>
        <strain evidence="2 3">NIES-144</strain>
    </source>
</reference>
<comment type="caution">
    <text evidence="2">The sequence shown here is derived from an EMBL/GenBank/DDBJ whole genome shotgun (WGS) entry which is preliminary data.</text>
</comment>
<dbReference type="SUPFAM" id="SSF50978">
    <property type="entry name" value="WD40 repeat-like"/>
    <property type="match status" value="1"/>
</dbReference>
<dbReference type="PANTHER" id="PTHR45176">
    <property type="entry name" value="TRANSDUCIN FAMILY PROTEIN / WD-40 REPEAT FAMILY PROTEIN-RELATED"/>
    <property type="match status" value="1"/>
</dbReference>
<accession>A0A6A0ABE7</accession>
<dbReference type="AlphaFoldDB" id="A0A6A0ABE7"/>
<name>A0A6A0ABE7_HAELA</name>
<sequence length="160" mass="17679">MHQNSRDGTLRLWDVVARACLRVFPVREAVCSLALHAALRQAVLCIDWREGHAARVITFDLDSGRPGSSAMKMRAPGPLAMNPHGNLDRHSLFVWRVGPEVRQPLNLHHTRPYTCLALSADDSVLAAGDDSGRILIWRDLAAALPEDKRAGLHSGKLRPK</sequence>
<dbReference type="PANTHER" id="PTHR45176:SF1">
    <property type="entry name" value="TRANSDUCIN FAMILY PROTEIN _ WD-40 REPEAT FAMILY PROTEIN-RELATED"/>
    <property type="match status" value="1"/>
</dbReference>
<dbReference type="EMBL" id="BLLF01004610">
    <property type="protein sequence ID" value="GFH29952.1"/>
    <property type="molecule type" value="Genomic_DNA"/>
</dbReference>
<dbReference type="PROSITE" id="PS50082">
    <property type="entry name" value="WD_REPEATS_2"/>
    <property type="match status" value="1"/>
</dbReference>
<organism evidence="2 3">
    <name type="scientific">Haematococcus lacustris</name>
    <name type="common">Green alga</name>
    <name type="synonym">Haematococcus pluvialis</name>
    <dbReference type="NCBI Taxonomy" id="44745"/>
    <lineage>
        <taxon>Eukaryota</taxon>
        <taxon>Viridiplantae</taxon>
        <taxon>Chlorophyta</taxon>
        <taxon>core chlorophytes</taxon>
        <taxon>Chlorophyceae</taxon>
        <taxon>CS clade</taxon>
        <taxon>Chlamydomonadales</taxon>
        <taxon>Haematococcaceae</taxon>
        <taxon>Haematococcus</taxon>
    </lineage>
</organism>
<keyword evidence="1" id="KW-0853">WD repeat</keyword>
<dbReference type="InterPro" id="IPR015943">
    <property type="entry name" value="WD40/YVTN_repeat-like_dom_sf"/>
</dbReference>
<dbReference type="Proteomes" id="UP000485058">
    <property type="component" value="Unassembled WGS sequence"/>
</dbReference>
<dbReference type="InterPro" id="IPR001680">
    <property type="entry name" value="WD40_rpt"/>
</dbReference>
<keyword evidence="3" id="KW-1185">Reference proteome</keyword>
<evidence type="ECO:0000256" key="1">
    <source>
        <dbReference type="PROSITE-ProRule" id="PRU00221"/>
    </source>
</evidence>
<feature type="repeat" description="WD" evidence="1">
    <location>
        <begin position="1"/>
        <end position="23"/>
    </location>
</feature>